<dbReference type="GO" id="GO:0007188">
    <property type="term" value="P:adenylate cyclase-modulating G protein-coupled receptor signaling pathway"/>
    <property type="evidence" value="ECO:0007669"/>
    <property type="project" value="TreeGrafter"/>
</dbReference>
<protein>
    <submittedName>
        <fullName evidence="15 16">PDF receptor-like isoform X1</fullName>
    </submittedName>
</protein>
<reference evidence="15 16" key="1">
    <citation type="submission" date="2025-04" db="UniProtKB">
        <authorList>
            <consortium name="RefSeq"/>
        </authorList>
    </citation>
    <scope>IDENTIFICATION</scope>
</reference>
<feature type="domain" description="G-protein coupled receptors family 2 profile 2" evidence="13">
    <location>
        <begin position="104"/>
        <end position="367"/>
    </location>
</feature>
<dbReference type="PROSITE" id="PS50227">
    <property type="entry name" value="G_PROTEIN_RECEP_F2_3"/>
    <property type="match status" value="1"/>
</dbReference>
<evidence type="ECO:0000259" key="12">
    <source>
        <dbReference type="PROSITE" id="PS50227"/>
    </source>
</evidence>
<sequence length="415" mass="47583">MATTQEECDKFAATYQASAEELECPVFYDGTMCWVASRVNTTAYMRCPKIFPQIDTSKFVKMYCNADGTWDQVNYDLCLSEKGITKTNASLEQIQFHTDVIHGAKIMEIVGLFLSFCSLVLALLVFSCFRSLQCHRTKIHKHLFAAYIARLTFEIILMVNGFYERTQAAVGYAETFISRTPPLCVTLEVFREYTRLCTFAWMFIEGMYLNSLLSSAVFGKPKFIAFYIIGWVLSAPLIIAWAIAMHFTLGSNSNCWFANINTVYYWVFIEIPRNVLLSMNLLFLINILRVLVTKLRESNTSETKQVRKAIKATFVLLPLLGVANLVWLIPEPETEDSPGWIVVYNYGLLFLDAYQGFFVAILYCFMNAEVRSVLRRKYSTWRTYHNPNRGHNMVVTTATDIRLTVMDDGHCQSET</sequence>
<dbReference type="InterPro" id="IPR001879">
    <property type="entry name" value="GPCR_2_extracellular_dom"/>
</dbReference>
<dbReference type="PANTHER" id="PTHR45620">
    <property type="entry name" value="PDF RECEPTOR-LIKE PROTEIN-RELATED"/>
    <property type="match status" value="1"/>
</dbReference>
<feature type="transmembrane region" description="Helical" evidence="11">
    <location>
        <begin position="309"/>
        <end position="329"/>
    </location>
</feature>
<evidence type="ECO:0000256" key="9">
    <source>
        <dbReference type="ARBA" id="ARBA00023180"/>
    </source>
</evidence>
<keyword evidence="7 11" id="KW-0472">Membrane</keyword>
<comment type="subcellular location">
    <subcellularLocation>
        <location evidence="1">Cell membrane</location>
        <topology evidence="1">Multi-pass membrane protein</topology>
    </subcellularLocation>
</comment>
<dbReference type="SMART" id="SM00008">
    <property type="entry name" value="HormR"/>
    <property type="match status" value="1"/>
</dbReference>
<dbReference type="PROSITE" id="PS50261">
    <property type="entry name" value="G_PROTEIN_RECEP_F2_4"/>
    <property type="match status" value="1"/>
</dbReference>
<comment type="similarity">
    <text evidence="2">Belongs to the G-protein coupled receptor 2 family.</text>
</comment>
<keyword evidence="5 11" id="KW-1133">Transmembrane helix</keyword>
<keyword evidence="10" id="KW-0807">Transducer</keyword>
<evidence type="ECO:0000256" key="2">
    <source>
        <dbReference type="ARBA" id="ARBA00005314"/>
    </source>
</evidence>
<dbReference type="InterPro" id="IPR017983">
    <property type="entry name" value="GPCR_2_secretin-like_CS"/>
</dbReference>
<proteinExistence type="inferred from homology"/>
<dbReference type="InterPro" id="IPR017981">
    <property type="entry name" value="GPCR_2-like_7TM"/>
</dbReference>
<evidence type="ECO:0000256" key="5">
    <source>
        <dbReference type="ARBA" id="ARBA00022989"/>
    </source>
</evidence>
<feature type="transmembrane region" description="Helical" evidence="11">
    <location>
        <begin position="341"/>
        <end position="366"/>
    </location>
</feature>
<evidence type="ECO:0000256" key="11">
    <source>
        <dbReference type="SAM" id="Phobius"/>
    </source>
</evidence>
<keyword evidence="6" id="KW-0297">G-protein coupled receptor</keyword>
<dbReference type="PANTHER" id="PTHR45620:SF17">
    <property type="entry name" value="PDF RECEPTOR"/>
    <property type="match status" value="1"/>
</dbReference>
<dbReference type="Proteomes" id="UP000694845">
    <property type="component" value="Unplaced"/>
</dbReference>
<dbReference type="GO" id="GO:0005886">
    <property type="term" value="C:plasma membrane"/>
    <property type="evidence" value="ECO:0007669"/>
    <property type="project" value="UniProtKB-SubCell"/>
</dbReference>
<dbReference type="GeneID" id="110973500"/>
<dbReference type="RefSeq" id="XP_022080056.1">
    <property type="nucleotide sequence ID" value="XM_022224364.1"/>
</dbReference>
<dbReference type="SUPFAM" id="SSF111418">
    <property type="entry name" value="Hormone receptor domain"/>
    <property type="match status" value="1"/>
</dbReference>
<dbReference type="Pfam" id="PF02793">
    <property type="entry name" value="HRM"/>
    <property type="match status" value="1"/>
</dbReference>
<feature type="transmembrane region" description="Helical" evidence="11">
    <location>
        <begin position="109"/>
        <end position="132"/>
    </location>
</feature>
<dbReference type="Gene3D" id="1.20.1070.10">
    <property type="entry name" value="Rhodopsin 7-helix transmembrane proteins"/>
    <property type="match status" value="1"/>
</dbReference>
<evidence type="ECO:0000256" key="8">
    <source>
        <dbReference type="ARBA" id="ARBA00023170"/>
    </source>
</evidence>
<evidence type="ECO:0000313" key="16">
    <source>
        <dbReference type="RefSeq" id="XP_022080056.1"/>
    </source>
</evidence>
<gene>
    <name evidence="15 16" type="primary">LOC110973500</name>
</gene>
<evidence type="ECO:0000256" key="3">
    <source>
        <dbReference type="ARBA" id="ARBA00022475"/>
    </source>
</evidence>
<dbReference type="PROSITE" id="PS00649">
    <property type="entry name" value="G_PROTEIN_RECEP_F2_1"/>
    <property type="match status" value="1"/>
</dbReference>
<dbReference type="PRINTS" id="PR00249">
    <property type="entry name" value="GPCRSECRETIN"/>
</dbReference>
<dbReference type="GO" id="GO:0007166">
    <property type="term" value="P:cell surface receptor signaling pathway"/>
    <property type="evidence" value="ECO:0007669"/>
    <property type="project" value="InterPro"/>
</dbReference>
<dbReference type="OrthoDB" id="5967113at2759"/>
<dbReference type="InterPro" id="IPR000832">
    <property type="entry name" value="GPCR_2_secretin-like"/>
</dbReference>
<evidence type="ECO:0000256" key="4">
    <source>
        <dbReference type="ARBA" id="ARBA00022692"/>
    </source>
</evidence>
<dbReference type="InterPro" id="IPR050332">
    <property type="entry name" value="GPCR_2"/>
</dbReference>
<dbReference type="KEGG" id="aplc:110973500"/>
<evidence type="ECO:0000256" key="10">
    <source>
        <dbReference type="ARBA" id="ARBA00023224"/>
    </source>
</evidence>
<keyword evidence="3" id="KW-1003">Cell membrane</keyword>
<feature type="domain" description="G-protein coupled receptors family 2 profile 1" evidence="12">
    <location>
        <begin position="7"/>
        <end position="82"/>
    </location>
</feature>
<keyword evidence="9" id="KW-0325">Glycoprotein</keyword>
<evidence type="ECO:0000313" key="14">
    <source>
        <dbReference type="Proteomes" id="UP000694845"/>
    </source>
</evidence>
<dbReference type="InterPro" id="IPR036445">
    <property type="entry name" value="GPCR_2_extracell_dom_sf"/>
</dbReference>
<dbReference type="PROSITE" id="PS00650">
    <property type="entry name" value="G_PROTEIN_RECEP_F2_2"/>
    <property type="match status" value="1"/>
</dbReference>
<evidence type="ECO:0000256" key="6">
    <source>
        <dbReference type="ARBA" id="ARBA00023040"/>
    </source>
</evidence>
<name>A0A8B7XIM1_ACAPL</name>
<evidence type="ECO:0000313" key="15">
    <source>
        <dbReference type="RefSeq" id="XP_022080055.1"/>
    </source>
</evidence>
<keyword evidence="4 11" id="KW-0812">Transmembrane</keyword>
<organism evidence="14 16">
    <name type="scientific">Acanthaster planci</name>
    <name type="common">Crown-of-thorns starfish</name>
    <dbReference type="NCBI Taxonomy" id="133434"/>
    <lineage>
        <taxon>Eukaryota</taxon>
        <taxon>Metazoa</taxon>
        <taxon>Echinodermata</taxon>
        <taxon>Eleutherozoa</taxon>
        <taxon>Asterozoa</taxon>
        <taxon>Asteroidea</taxon>
        <taxon>Valvatacea</taxon>
        <taxon>Valvatida</taxon>
        <taxon>Acanthasteridae</taxon>
        <taxon>Acanthaster</taxon>
    </lineage>
</organism>
<dbReference type="Pfam" id="PF00002">
    <property type="entry name" value="7tm_2"/>
    <property type="match status" value="1"/>
</dbReference>
<feature type="transmembrane region" description="Helical" evidence="11">
    <location>
        <begin position="144"/>
        <end position="163"/>
    </location>
</feature>
<evidence type="ECO:0000256" key="7">
    <source>
        <dbReference type="ARBA" id="ARBA00023136"/>
    </source>
</evidence>
<keyword evidence="8" id="KW-0675">Receptor</keyword>
<accession>A0A8B7XIM1</accession>
<feature type="transmembrane region" description="Helical" evidence="11">
    <location>
        <begin position="225"/>
        <end position="244"/>
    </location>
</feature>
<dbReference type="GO" id="GO:0008528">
    <property type="term" value="F:G protein-coupled peptide receptor activity"/>
    <property type="evidence" value="ECO:0007669"/>
    <property type="project" value="TreeGrafter"/>
</dbReference>
<feature type="transmembrane region" description="Helical" evidence="11">
    <location>
        <begin position="264"/>
        <end position="288"/>
    </location>
</feature>
<dbReference type="Gene3D" id="4.10.1240.10">
    <property type="entry name" value="GPCR, family 2, extracellular hormone receptor domain"/>
    <property type="match status" value="1"/>
</dbReference>
<keyword evidence="14" id="KW-1185">Reference proteome</keyword>
<dbReference type="AlphaFoldDB" id="A0A8B7XIM1"/>
<evidence type="ECO:0000259" key="13">
    <source>
        <dbReference type="PROSITE" id="PS50261"/>
    </source>
</evidence>
<evidence type="ECO:0000256" key="1">
    <source>
        <dbReference type="ARBA" id="ARBA00004651"/>
    </source>
</evidence>
<dbReference type="RefSeq" id="XP_022080055.1">
    <property type="nucleotide sequence ID" value="XM_022224363.1"/>
</dbReference>